<protein>
    <submittedName>
        <fullName evidence="6">Glycosyltransferase</fullName>
    </submittedName>
</protein>
<accession>A0A6A9USP9</accession>
<dbReference type="GO" id="GO:0009247">
    <property type="term" value="P:glycolipid biosynthetic process"/>
    <property type="evidence" value="ECO:0007669"/>
    <property type="project" value="TreeGrafter"/>
</dbReference>
<dbReference type="PANTHER" id="PTHR43398">
    <property type="entry name" value="DOLICHOL-PHOSPHATE MANNOSYLTRANSFERASE SUBUNIT 1"/>
    <property type="match status" value="1"/>
</dbReference>
<dbReference type="AlphaFoldDB" id="A0A6A9USP9"/>
<evidence type="ECO:0000313" key="7">
    <source>
        <dbReference type="Proteomes" id="UP000435304"/>
    </source>
</evidence>
<evidence type="ECO:0000313" key="6">
    <source>
        <dbReference type="EMBL" id="MVA75843.1"/>
    </source>
</evidence>
<dbReference type="InterPro" id="IPR039528">
    <property type="entry name" value="DPM1-like"/>
</dbReference>
<dbReference type="InterPro" id="IPR001173">
    <property type="entry name" value="Glyco_trans_2-like"/>
</dbReference>
<evidence type="ECO:0000256" key="2">
    <source>
        <dbReference type="ARBA" id="ARBA00022676"/>
    </source>
</evidence>
<dbReference type="Pfam" id="PF00535">
    <property type="entry name" value="Glycos_transf_2"/>
    <property type="match status" value="1"/>
</dbReference>
<evidence type="ECO:0000259" key="5">
    <source>
        <dbReference type="Pfam" id="PF00535"/>
    </source>
</evidence>
<comment type="similarity">
    <text evidence="1">Belongs to the glycosyltransferase 2 family.</text>
</comment>
<dbReference type="Proteomes" id="UP000435304">
    <property type="component" value="Unassembled WGS sequence"/>
</dbReference>
<reference evidence="6 7" key="1">
    <citation type="submission" date="2019-12" db="EMBL/GenBank/DDBJ databases">
        <title>Auraticoccus cholistani sp. nov., an actinomycete isolated from soil of Cholistan desert.</title>
        <authorList>
            <person name="Cheema M.T."/>
        </authorList>
    </citation>
    <scope>NUCLEOTIDE SEQUENCE [LARGE SCALE GENOMIC DNA]</scope>
    <source>
        <strain evidence="6 7">F435</strain>
    </source>
</reference>
<evidence type="ECO:0000256" key="4">
    <source>
        <dbReference type="SAM" id="MobiDB-lite"/>
    </source>
</evidence>
<dbReference type="InterPro" id="IPR029044">
    <property type="entry name" value="Nucleotide-diphossugar_trans"/>
</dbReference>
<feature type="domain" description="Glycosyltransferase 2-like" evidence="5">
    <location>
        <begin position="45"/>
        <end position="204"/>
    </location>
</feature>
<evidence type="ECO:0000256" key="1">
    <source>
        <dbReference type="ARBA" id="ARBA00006739"/>
    </source>
</evidence>
<dbReference type="Gene3D" id="3.90.550.10">
    <property type="entry name" value="Spore Coat Polysaccharide Biosynthesis Protein SpsA, Chain A"/>
    <property type="match status" value="1"/>
</dbReference>
<proteinExistence type="inferred from homology"/>
<feature type="region of interest" description="Disordered" evidence="4">
    <location>
        <begin position="1"/>
        <end position="41"/>
    </location>
</feature>
<keyword evidence="2" id="KW-0328">Glycosyltransferase</keyword>
<dbReference type="SUPFAM" id="SSF53448">
    <property type="entry name" value="Nucleotide-diphospho-sugar transferases"/>
    <property type="match status" value="1"/>
</dbReference>
<dbReference type="FunFam" id="3.90.550.10:FF:000122">
    <property type="entry name" value="Dolichol-phosphate mannosyltransferase subunit 1"/>
    <property type="match status" value="1"/>
</dbReference>
<dbReference type="EMBL" id="WPCU01000005">
    <property type="protein sequence ID" value="MVA75843.1"/>
    <property type="molecule type" value="Genomic_DNA"/>
</dbReference>
<organism evidence="6 7">
    <name type="scientific">Auraticoccus cholistanensis</name>
    <dbReference type="NCBI Taxonomy" id="2656650"/>
    <lineage>
        <taxon>Bacteria</taxon>
        <taxon>Bacillati</taxon>
        <taxon>Actinomycetota</taxon>
        <taxon>Actinomycetes</taxon>
        <taxon>Propionibacteriales</taxon>
        <taxon>Propionibacteriaceae</taxon>
        <taxon>Auraticoccus</taxon>
    </lineage>
</organism>
<gene>
    <name evidence="6" type="ORF">GC722_07375</name>
</gene>
<name>A0A6A9USP9_9ACTN</name>
<dbReference type="GO" id="GO:0004582">
    <property type="term" value="F:dolichyl-phosphate beta-D-mannosyltransferase activity"/>
    <property type="evidence" value="ECO:0007669"/>
    <property type="project" value="InterPro"/>
</dbReference>
<comment type="caution">
    <text evidence="6">The sequence shown here is derived from an EMBL/GenBank/DDBJ whole genome shotgun (WGS) entry which is preliminary data.</text>
</comment>
<dbReference type="PANTHER" id="PTHR43398:SF1">
    <property type="entry name" value="DOLICHOL-PHOSPHATE MANNOSYLTRANSFERASE SUBUNIT 1"/>
    <property type="match status" value="1"/>
</dbReference>
<keyword evidence="3 6" id="KW-0808">Transferase</keyword>
<evidence type="ECO:0000256" key="3">
    <source>
        <dbReference type="ARBA" id="ARBA00022679"/>
    </source>
</evidence>
<dbReference type="GO" id="GO:0016020">
    <property type="term" value="C:membrane"/>
    <property type="evidence" value="ECO:0007669"/>
    <property type="project" value="GOC"/>
</dbReference>
<sequence length="295" mass="31935">MGVSQRHLQEDHPLSEPVTPVTDHTEEPSTAAPVEPGGSGPRVLVVIPTYNEADNIEIIVTRLRAAVPDAHVLVADDNSPDGTGRVADALAASDDHVHVLHRRGKEGLGAAYLAGFGWGLDRGYDVLVEMDADGSHQPEQLPRLLAALADGADMVKGSRWIRGGTVVNWPLSRKILSRGGNLWTQLCLGVPLKDATGGYNAFHARTLRGIGLEDVASAGYCFQVDLAWRALKSGFDVREVPITFVERERGDSKMSRAIVVEALLRTTLWGVGHRAAQLRELSQRRRATAEVGARR</sequence>
<dbReference type="CDD" id="cd06442">
    <property type="entry name" value="DPM1_like"/>
    <property type="match status" value="1"/>
</dbReference>
<keyword evidence="7" id="KW-1185">Reference proteome</keyword>